<protein>
    <recommendedName>
        <fullName evidence="4">Chalcone isomerase domain-containing protein</fullName>
    </recommendedName>
</protein>
<name>A0A222FMD5_9GAMM</name>
<evidence type="ECO:0000313" key="2">
    <source>
        <dbReference type="EMBL" id="ASP40187.1"/>
    </source>
</evidence>
<dbReference type="Proteomes" id="UP000202440">
    <property type="component" value="Chromosome"/>
</dbReference>
<feature type="signal peptide" evidence="1">
    <location>
        <begin position="1"/>
        <end position="20"/>
    </location>
</feature>
<evidence type="ECO:0008006" key="4">
    <source>
        <dbReference type="Google" id="ProtNLM"/>
    </source>
</evidence>
<evidence type="ECO:0000313" key="3">
    <source>
        <dbReference type="Proteomes" id="UP000202440"/>
    </source>
</evidence>
<gene>
    <name evidence="2" type="ORF">CHH28_16555</name>
</gene>
<keyword evidence="1" id="KW-0732">Signal</keyword>
<dbReference type="KEGG" id="bsan:CHH28_16555"/>
<dbReference type="RefSeq" id="WP_094061356.1">
    <property type="nucleotide sequence ID" value="NZ_CP022530.1"/>
</dbReference>
<proteinExistence type="predicted"/>
<keyword evidence="3" id="KW-1185">Reference proteome</keyword>
<feature type="chain" id="PRO_5013121269" description="Chalcone isomerase domain-containing protein" evidence="1">
    <location>
        <begin position="21"/>
        <end position="205"/>
    </location>
</feature>
<dbReference type="EMBL" id="CP022530">
    <property type="protein sequence ID" value="ASP40187.1"/>
    <property type="molecule type" value="Genomic_DNA"/>
</dbReference>
<dbReference type="OrthoDB" id="6077935at2"/>
<evidence type="ECO:0000256" key="1">
    <source>
        <dbReference type="SAM" id="SignalP"/>
    </source>
</evidence>
<dbReference type="AlphaFoldDB" id="A0A222FMD5"/>
<reference evidence="2 3" key="1">
    <citation type="submission" date="2017-07" db="EMBL/GenBank/DDBJ databases">
        <title>Annotated genome sequence of Bacterioplanes sanyensis isolated from Red Sea.</title>
        <authorList>
            <person name="Rehman Z.U."/>
        </authorList>
    </citation>
    <scope>NUCLEOTIDE SEQUENCE [LARGE SCALE GENOMIC DNA]</scope>
    <source>
        <strain evidence="2 3">NV9</strain>
    </source>
</reference>
<organism evidence="2 3">
    <name type="scientific">Bacterioplanes sanyensis</name>
    <dbReference type="NCBI Taxonomy" id="1249553"/>
    <lineage>
        <taxon>Bacteria</taxon>
        <taxon>Pseudomonadati</taxon>
        <taxon>Pseudomonadota</taxon>
        <taxon>Gammaproteobacteria</taxon>
        <taxon>Oceanospirillales</taxon>
        <taxon>Oceanospirillaceae</taxon>
        <taxon>Bacterioplanes</taxon>
    </lineage>
</organism>
<accession>A0A222FMD5</accession>
<sequence length="205" mass="22856">MVRRLLMLMLGTTMAVAANAAELEGIGVFEKLNKPWFLTALYSDAEPLVATPDGLPAMRLELKVVEEKISARKFRQLWLEALAVVHSDDALVQLDGDLERFASVVRGELTTGDHIVLEQRGDKVVVSLNYLDHAELSAEFLPTLVNTLTARIAPIPALKRGLTGELSANETRQLLNQFDRLEPSLRRISQTRRWQAQSDVQLSTL</sequence>